<organism evidence="6 7">
    <name type="scientific">Musca domestica</name>
    <name type="common">House fly</name>
    <dbReference type="NCBI Taxonomy" id="7370"/>
    <lineage>
        <taxon>Eukaryota</taxon>
        <taxon>Metazoa</taxon>
        <taxon>Ecdysozoa</taxon>
        <taxon>Arthropoda</taxon>
        <taxon>Hexapoda</taxon>
        <taxon>Insecta</taxon>
        <taxon>Pterygota</taxon>
        <taxon>Neoptera</taxon>
        <taxon>Endopterygota</taxon>
        <taxon>Diptera</taxon>
        <taxon>Brachycera</taxon>
        <taxon>Muscomorpha</taxon>
        <taxon>Muscoidea</taxon>
        <taxon>Muscidae</taxon>
        <taxon>Musca</taxon>
    </lineage>
</organism>
<dbReference type="OrthoDB" id="5835829at2759"/>
<dbReference type="EC" id="2.4.1.17" evidence="5"/>
<dbReference type="VEuPathDB" id="VectorBase:MDOMA2_008245"/>
<feature type="transmembrane region" description="Helical" evidence="5">
    <location>
        <begin position="406"/>
        <end position="429"/>
    </location>
</feature>
<dbReference type="InterPro" id="IPR050271">
    <property type="entry name" value="UDP-glycosyltransferase"/>
</dbReference>
<dbReference type="AlphaFoldDB" id="A0A9J7I5N1"/>
<evidence type="ECO:0000313" key="7">
    <source>
        <dbReference type="RefSeq" id="XP_005188916.4"/>
    </source>
</evidence>
<dbReference type="Pfam" id="PF00201">
    <property type="entry name" value="UDPGT"/>
    <property type="match status" value="1"/>
</dbReference>
<name>A0A9J7I5N1_MUSDO</name>
<dbReference type="SUPFAM" id="SSF53756">
    <property type="entry name" value="UDP-Glycosyltransferase/glycogen phosphorylase"/>
    <property type="match status" value="1"/>
</dbReference>
<evidence type="ECO:0000256" key="1">
    <source>
        <dbReference type="ARBA" id="ARBA00009995"/>
    </source>
</evidence>
<comment type="catalytic activity">
    <reaction evidence="5">
        <text>glucuronate acceptor + UDP-alpha-D-glucuronate = acceptor beta-D-glucuronoside + UDP + H(+)</text>
        <dbReference type="Rhea" id="RHEA:21032"/>
        <dbReference type="ChEBI" id="CHEBI:15378"/>
        <dbReference type="ChEBI" id="CHEBI:58052"/>
        <dbReference type="ChEBI" id="CHEBI:58223"/>
        <dbReference type="ChEBI" id="CHEBI:132367"/>
        <dbReference type="ChEBI" id="CHEBI:132368"/>
        <dbReference type="EC" id="2.4.1.17"/>
    </reaction>
</comment>
<keyword evidence="6" id="KW-1185">Reference proteome</keyword>
<proteinExistence type="inferred from homology"/>
<dbReference type="PROSITE" id="PS00375">
    <property type="entry name" value="UDPGT"/>
    <property type="match status" value="1"/>
</dbReference>
<dbReference type="CDD" id="cd03784">
    <property type="entry name" value="GT1_Gtf-like"/>
    <property type="match status" value="1"/>
</dbReference>
<dbReference type="Proteomes" id="UP001652621">
    <property type="component" value="Unplaced"/>
</dbReference>
<keyword evidence="5" id="KW-1133">Transmembrane helix</keyword>
<dbReference type="GeneID" id="101889147"/>
<dbReference type="RefSeq" id="XP_005188916.4">
    <property type="nucleotide sequence ID" value="XM_005188859.4"/>
</dbReference>
<evidence type="ECO:0000313" key="6">
    <source>
        <dbReference type="Proteomes" id="UP001652621"/>
    </source>
</evidence>
<evidence type="ECO:0000256" key="4">
    <source>
        <dbReference type="RuleBase" id="RU003718"/>
    </source>
</evidence>
<protein>
    <recommendedName>
        <fullName evidence="5">UDP-glucuronosyltransferase</fullName>
        <ecNumber evidence="5">2.4.1.17</ecNumber>
    </recommendedName>
</protein>
<comment type="subcellular location">
    <subcellularLocation>
        <location evidence="5">Membrane</location>
        <topology evidence="5">Single-pass membrane protein</topology>
    </subcellularLocation>
</comment>
<keyword evidence="2 4" id="KW-0328">Glycosyltransferase</keyword>
<dbReference type="Gene3D" id="3.40.50.2000">
    <property type="entry name" value="Glycogen Phosphorylase B"/>
    <property type="match status" value="1"/>
</dbReference>
<accession>A0A9J7I5N1</accession>
<evidence type="ECO:0000256" key="3">
    <source>
        <dbReference type="ARBA" id="ARBA00022679"/>
    </source>
</evidence>
<dbReference type="InterPro" id="IPR035595">
    <property type="entry name" value="UDP_glycos_trans_CS"/>
</dbReference>
<keyword evidence="5" id="KW-0472">Membrane</keyword>
<dbReference type="PANTHER" id="PTHR48043">
    <property type="entry name" value="EG:EG0003.4 PROTEIN-RELATED"/>
    <property type="match status" value="1"/>
</dbReference>
<comment type="similarity">
    <text evidence="1 4">Belongs to the UDP-glycosyltransferase family.</text>
</comment>
<sequence length="445" mass="51779">MENAQMYDDYTTDAADTKNKNLFEEYIDFAEFGERVTSNIFENPHVKEVMKTEQFDLIIVEVLMSESLLGLGEYFKAPVVAVSTFGTISFIDYLVGNVSPLSYIPHMSLPYKNPMSVWQRCVNVISELIDNFLVNYFILPSQEKVYRKYFPTAKLSLNEARKNVSLVMINDHFTLRQPRPFVPNMIEVGGMHIKQKPEPLEDDLQEFLDNAKEGVIYFSMGSNVKSKDLPKEKLRILLDTFRELKIKVLWKFELEELPNKPDNVLIRKWFNQPSILAHPNVKLFISHGGYLSTTETIFHAKPILGIPRMADQFMNVKNAIHAGFALSVRLEDMTRESFKATILELWQNPKYTQAVRRLSKRYRDQPLTPLQKALFWTEYVLRHDGAVHMRNAGQDLSFVAYNNIDVYLLLFLVFVIVCSLLIYLVKLFCEIFSKLFLKQQKRKPE</sequence>
<evidence type="ECO:0000256" key="2">
    <source>
        <dbReference type="ARBA" id="ARBA00022676"/>
    </source>
</evidence>
<keyword evidence="3 4" id="KW-0808">Transferase</keyword>
<evidence type="ECO:0000256" key="5">
    <source>
        <dbReference type="RuleBase" id="RU362059"/>
    </source>
</evidence>
<reference evidence="7" key="1">
    <citation type="submission" date="2025-08" db="UniProtKB">
        <authorList>
            <consortium name="RefSeq"/>
        </authorList>
    </citation>
    <scope>IDENTIFICATION</scope>
    <source>
        <strain evidence="7">Aabys</strain>
        <tissue evidence="7">Whole body</tissue>
    </source>
</reference>
<gene>
    <name evidence="7" type="primary">LOC101889147</name>
</gene>
<dbReference type="GO" id="GO:0016020">
    <property type="term" value="C:membrane"/>
    <property type="evidence" value="ECO:0007669"/>
    <property type="project" value="UniProtKB-SubCell"/>
</dbReference>
<dbReference type="InterPro" id="IPR002213">
    <property type="entry name" value="UDP_glucos_trans"/>
</dbReference>
<dbReference type="GO" id="GO:0015020">
    <property type="term" value="F:glucuronosyltransferase activity"/>
    <property type="evidence" value="ECO:0007669"/>
    <property type="project" value="UniProtKB-EC"/>
</dbReference>
<dbReference type="PANTHER" id="PTHR48043:SF159">
    <property type="entry name" value="EG:EG0003.4 PROTEIN-RELATED"/>
    <property type="match status" value="1"/>
</dbReference>
<dbReference type="KEGG" id="mde:101889147"/>
<keyword evidence="5" id="KW-0812">Transmembrane</keyword>